<dbReference type="EMBL" id="CAJPDS010000062">
    <property type="protein sequence ID" value="CAF9932264.1"/>
    <property type="molecule type" value="Genomic_DNA"/>
</dbReference>
<feature type="region of interest" description="Disordered" evidence="1">
    <location>
        <begin position="212"/>
        <end position="235"/>
    </location>
</feature>
<comment type="caution">
    <text evidence="4">The sequence shown here is derived from an EMBL/GenBank/DDBJ whole genome shotgun (WGS) entry which is preliminary data.</text>
</comment>
<dbReference type="Proteomes" id="UP000664521">
    <property type="component" value="Unassembled WGS sequence"/>
</dbReference>
<protein>
    <recommendedName>
        <fullName evidence="6">Mucoidy inhibitor A</fullName>
    </recommendedName>
</protein>
<evidence type="ECO:0000259" key="2">
    <source>
        <dbReference type="Pfam" id="PF13598"/>
    </source>
</evidence>
<feature type="region of interest" description="Disordered" evidence="1">
    <location>
        <begin position="86"/>
        <end position="112"/>
    </location>
</feature>
<dbReference type="InterPro" id="IPR025554">
    <property type="entry name" value="DUF4140"/>
</dbReference>
<feature type="compositionally biased region" description="Acidic residues" evidence="1">
    <location>
        <begin position="91"/>
        <end position="107"/>
    </location>
</feature>
<organism evidence="4 5">
    <name type="scientific">Heterodermia speciosa</name>
    <dbReference type="NCBI Taxonomy" id="116794"/>
    <lineage>
        <taxon>Eukaryota</taxon>
        <taxon>Fungi</taxon>
        <taxon>Dikarya</taxon>
        <taxon>Ascomycota</taxon>
        <taxon>Pezizomycotina</taxon>
        <taxon>Lecanoromycetes</taxon>
        <taxon>OSLEUM clade</taxon>
        <taxon>Lecanoromycetidae</taxon>
        <taxon>Caliciales</taxon>
        <taxon>Physciaceae</taxon>
        <taxon>Heterodermia</taxon>
    </lineage>
</organism>
<evidence type="ECO:0008006" key="6">
    <source>
        <dbReference type="Google" id="ProtNLM"/>
    </source>
</evidence>
<dbReference type="OrthoDB" id="10068793at2759"/>
<proteinExistence type="predicted"/>
<evidence type="ECO:0000256" key="1">
    <source>
        <dbReference type="SAM" id="MobiDB-lite"/>
    </source>
</evidence>
<dbReference type="InterPro" id="IPR037291">
    <property type="entry name" value="DUF4139"/>
</dbReference>
<name>A0A8H3FZY2_9LECA</name>
<reference evidence="4" key="1">
    <citation type="submission" date="2021-03" db="EMBL/GenBank/DDBJ databases">
        <authorList>
            <person name="Tagirdzhanova G."/>
        </authorList>
    </citation>
    <scope>NUCLEOTIDE SEQUENCE</scope>
</reference>
<dbReference type="Pfam" id="PF13600">
    <property type="entry name" value="DUF4140"/>
    <property type="match status" value="1"/>
</dbReference>
<dbReference type="PANTHER" id="PTHR31005:SF8">
    <property type="entry name" value="DUF4139 DOMAIN-CONTAINING PROTEIN"/>
    <property type="match status" value="1"/>
</dbReference>
<accession>A0A8H3FZY2</accession>
<sequence>MADETIHKQEFNLRNVETKSVTLYPTRAQVVRDIKNITLRPGSNQITIYGLTPTADENSIKVDGKGSATITDITVELIPNSESFHEVYQSDSEDDDVDDSNEDETDPDNDRFNALVKKRRDIDEDLAKANEETNVGATQMSILTSFAESIKEGRPDDLSAFISTHRLERKRAYELVFESDKRVKALEKQRDSSKREVSKFIKTIKKARLQAAKLKERKQRAREERDAGKRRSTEERNKFWPRKVYRVVVSLDTNSSPTPASSRRGSIDTVGKPVSDEPFAGESSISLSVSYITSCAAWTPRYDLSLNTTNNTGLITYRAELGNTTSETWKDTKVILSTSQTASQGLGEPIPSMVPWHIKLDKKTKSNNDTTIGAVLSHHERTYKTTASPSSNQADVSRSMLFGFWPEPASPQPQGFKVSGQARQKAAPTRAAPTRAAPTMVAPTMAAAHMAAAQTAAMQLQAQRQQQAGQQVQQQQMAQLQQSGGAIFDSAMGESEEAEETGDSFAFWDAGTDTMAPSLPALATPESTWSESGLTATYDLPGLRTIAPSHTTRRQKIASIHLKNVNLSYLMVPKLRAAAFLKARIYNTSSVTLLRGPCGLTLDGSFLGNTTLPRCSAGDFFRLNLGVDPSVSVVYSKPAVKRTQTGVLQREGSGIYTRTCTITNTNVSRVIEGMVIDQIPVSEDQRLRVEILRPTGLSHEGDTRAAGAGLPGVGKELDKWGKATARLKNDGEIWWDISIEPGRGAQLVLEYETKFPTTDVVVEV</sequence>
<dbReference type="PANTHER" id="PTHR31005">
    <property type="entry name" value="DUF4139 DOMAIN-CONTAINING PROTEIN"/>
    <property type="match status" value="1"/>
</dbReference>
<feature type="region of interest" description="Disordered" evidence="1">
    <location>
        <begin position="251"/>
        <end position="274"/>
    </location>
</feature>
<dbReference type="Pfam" id="PF13598">
    <property type="entry name" value="DUF4139"/>
    <property type="match status" value="1"/>
</dbReference>
<feature type="compositionally biased region" description="Basic and acidic residues" evidence="1">
    <location>
        <begin position="221"/>
        <end position="235"/>
    </location>
</feature>
<dbReference type="InterPro" id="IPR011935">
    <property type="entry name" value="CHP02231"/>
</dbReference>
<feature type="domain" description="DUF4139" evidence="2">
    <location>
        <begin position="287"/>
        <end position="756"/>
    </location>
</feature>
<dbReference type="AlphaFoldDB" id="A0A8H3FZY2"/>
<keyword evidence="5" id="KW-1185">Reference proteome</keyword>
<evidence type="ECO:0000313" key="5">
    <source>
        <dbReference type="Proteomes" id="UP000664521"/>
    </source>
</evidence>
<feature type="domain" description="DUF4140" evidence="3">
    <location>
        <begin position="21"/>
        <end position="132"/>
    </location>
</feature>
<evidence type="ECO:0000313" key="4">
    <source>
        <dbReference type="EMBL" id="CAF9932264.1"/>
    </source>
</evidence>
<gene>
    <name evidence="4" type="ORF">HETSPECPRED_008317</name>
</gene>
<evidence type="ECO:0000259" key="3">
    <source>
        <dbReference type="Pfam" id="PF13600"/>
    </source>
</evidence>
<feature type="compositionally biased region" description="Polar residues" evidence="1">
    <location>
        <begin position="251"/>
        <end position="264"/>
    </location>
</feature>